<proteinExistence type="predicted"/>
<evidence type="ECO:0000259" key="3">
    <source>
        <dbReference type="PROSITE" id="PS51841"/>
    </source>
</evidence>
<evidence type="ECO:0000313" key="5">
    <source>
        <dbReference type="Proteomes" id="UP000177369"/>
    </source>
</evidence>
<reference evidence="4 5" key="1">
    <citation type="journal article" date="2016" name="Nat. Commun.">
        <title>Thousands of microbial genomes shed light on interconnected biogeochemical processes in an aquifer system.</title>
        <authorList>
            <person name="Anantharaman K."/>
            <person name="Brown C.T."/>
            <person name="Hug L.A."/>
            <person name="Sharon I."/>
            <person name="Castelle C.J."/>
            <person name="Probst A.J."/>
            <person name="Thomas B.C."/>
            <person name="Singh A."/>
            <person name="Wilkins M.J."/>
            <person name="Karaoz U."/>
            <person name="Brodie E.L."/>
            <person name="Williams K.H."/>
            <person name="Hubbard S.S."/>
            <person name="Banfield J.F."/>
        </authorList>
    </citation>
    <scope>NUCLEOTIDE SEQUENCE [LARGE SCALE GENOMIC DNA]</scope>
</reference>
<evidence type="ECO:0000256" key="2">
    <source>
        <dbReference type="SAM" id="Phobius"/>
    </source>
</evidence>
<feature type="compositionally biased region" description="Polar residues" evidence="1">
    <location>
        <begin position="228"/>
        <end position="244"/>
    </location>
</feature>
<sequence length="295" mass="31874">MAKLLCLPLIIFIFLIFPKEIHSDSNIVINEIMYDLEESDEKREWIELFNLGTEAIDLTSWRFEENGVQHTLILKQGDAFVAGGRFALIVDDYDTFLQDNHGFTGTVFDSSFSLSNKGENLKIRNSRDGNIIDAITYSSDLGASGDGNSLQRKSDGSWVAAAPTPGNQNSSKPLPSPSPTPSSTSSSSNKSSSTKSTSSTSTKASPKESPSAAKSSPSISRTLGEKNISVTKLLPSSTPSASPKSQDEAPPSTKVAGFLTGFGALLVGASLFFYFWYYKIKNKAKDPIEEKNSDS</sequence>
<feature type="region of interest" description="Disordered" evidence="1">
    <location>
        <begin position="142"/>
        <end position="252"/>
    </location>
</feature>
<feature type="compositionally biased region" description="Low complexity" evidence="1">
    <location>
        <begin position="181"/>
        <end position="220"/>
    </location>
</feature>
<keyword evidence="2" id="KW-1133">Transmembrane helix</keyword>
<dbReference type="InterPro" id="IPR036415">
    <property type="entry name" value="Lamin_tail_dom_sf"/>
</dbReference>
<dbReference type="AlphaFoldDB" id="A0A1F5GBV9"/>
<dbReference type="SUPFAM" id="SSF74853">
    <property type="entry name" value="Lamin A/C globular tail domain"/>
    <property type="match status" value="1"/>
</dbReference>
<protein>
    <recommendedName>
        <fullName evidence="3">LTD domain-containing protein</fullName>
    </recommendedName>
</protein>
<dbReference type="PROSITE" id="PS51841">
    <property type="entry name" value="LTD"/>
    <property type="match status" value="1"/>
</dbReference>
<evidence type="ECO:0000256" key="1">
    <source>
        <dbReference type="SAM" id="MobiDB-lite"/>
    </source>
</evidence>
<dbReference type="Proteomes" id="UP000177369">
    <property type="component" value="Unassembled WGS sequence"/>
</dbReference>
<dbReference type="STRING" id="1797714.A3D04_03880"/>
<gene>
    <name evidence="4" type="ORF">A3D04_03880</name>
</gene>
<comment type="caution">
    <text evidence="4">The sequence shown here is derived from an EMBL/GenBank/DDBJ whole genome shotgun (WGS) entry which is preliminary data.</text>
</comment>
<name>A0A1F5GBV9_9BACT</name>
<feature type="transmembrane region" description="Helical" evidence="2">
    <location>
        <begin position="255"/>
        <end position="277"/>
    </location>
</feature>
<organism evidence="4 5">
    <name type="scientific">Candidatus Curtissbacteria bacterium RIFCSPHIGHO2_02_FULL_40_16b</name>
    <dbReference type="NCBI Taxonomy" id="1797714"/>
    <lineage>
        <taxon>Bacteria</taxon>
        <taxon>Candidatus Curtissiibacteriota</taxon>
    </lineage>
</organism>
<evidence type="ECO:0000313" key="4">
    <source>
        <dbReference type="EMBL" id="OGD89351.1"/>
    </source>
</evidence>
<keyword evidence="2" id="KW-0472">Membrane</keyword>
<dbReference type="Pfam" id="PF00932">
    <property type="entry name" value="LTD"/>
    <property type="match status" value="1"/>
</dbReference>
<keyword evidence="2" id="KW-0812">Transmembrane</keyword>
<feature type="domain" description="LTD" evidence="3">
    <location>
        <begin position="23"/>
        <end position="139"/>
    </location>
</feature>
<feature type="compositionally biased region" description="Polar residues" evidence="1">
    <location>
        <begin position="142"/>
        <end position="151"/>
    </location>
</feature>
<dbReference type="InterPro" id="IPR001322">
    <property type="entry name" value="Lamin_tail_dom"/>
</dbReference>
<dbReference type="EMBL" id="MFBD01000005">
    <property type="protein sequence ID" value="OGD89351.1"/>
    <property type="molecule type" value="Genomic_DNA"/>
</dbReference>
<accession>A0A1F5GBV9</accession>